<gene>
    <name evidence="7" type="ORF">A1O9_10810</name>
</gene>
<name>A0A072NYG5_9EURO</name>
<evidence type="ECO:0000256" key="3">
    <source>
        <dbReference type="ARBA" id="ARBA00022989"/>
    </source>
</evidence>
<feature type="transmembrane region" description="Helical" evidence="5">
    <location>
        <begin position="257"/>
        <end position="277"/>
    </location>
</feature>
<comment type="caution">
    <text evidence="7">The sequence shown here is derived from an EMBL/GenBank/DDBJ whole genome shotgun (WGS) entry which is preliminary data.</text>
</comment>
<feature type="domain" description="Major facilitator superfamily (MFS) profile" evidence="6">
    <location>
        <begin position="105"/>
        <end position="498"/>
    </location>
</feature>
<keyword evidence="4 5" id="KW-0472">Membrane</keyword>
<feature type="transmembrane region" description="Helical" evidence="5">
    <location>
        <begin position="359"/>
        <end position="375"/>
    </location>
</feature>
<dbReference type="Gene3D" id="1.20.1250.20">
    <property type="entry name" value="MFS general substrate transporter like domains"/>
    <property type="match status" value="2"/>
</dbReference>
<dbReference type="EMBL" id="AMGV01000015">
    <property type="protein sequence ID" value="KEF52904.1"/>
    <property type="molecule type" value="Genomic_DNA"/>
</dbReference>
<dbReference type="PANTHER" id="PTHR23514">
    <property type="entry name" value="BYPASS OF STOP CODON PROTEIN 6"/>
    <property type="match status" value="1"/>
</dbReference>
<dbReference type="SUPFAM" id="SSF103473">
    <property type="entry name" value="MFS general substrate transporter"/>
    <property type="match status" value="1"/>
</dbReference>
<dbReference type="InterPro" id="IPR020846">
    <property type="entry name" value="MFS_dom"/>
</dbReference>
<dbReference type="AlphaFoldDB" id="A0A072NYG5"/>
<evidence type="ECO:0000256" key="1">
    <source>
        <dbReference type="ARBA" id="ARBA00004141"/>
    </source>
</evidence>
<evidence type="ECO:0000259" key="6">
    <source>
        <dbReference type="PROSITE" id="PS50850"/>
    </source>
</evidence>
<dbReference type="OrthoDB" id="413079at2759"/>
<dbReference type="VEuPathDB" id="FungiDB:A1O9_10810"/>
<protein>
    <recommendedName>
        <fullName evidence="6">Major facilitator superfamily (MFS) profile domain-containing protein</fullName>
    </recommendedName>
</protein>
<dbReference type="GO" id="GO:0022857">
    <property type="term" value="F:transmembrane transporter activity"/>
    <property type="evidence" value="ECO:0007669"/>
    <property type="project" value="InterPro"/>
</dbReference>
<accession>A0A072NYG5</accession>
<sequence length="502" mass="53741">MSAPILGAFITHESKPSLPVSGLAPVLHRDQVSTGQPTEYELNELRWGERLNGPKTTPETPTTITQSFSQSQEELESNFGTSQNPDQAIDAFIPSASNPPRNRWRLAAAGVMFLLMGINDAATGALIPYLEKEYDISYGVVSLIFITNAIGFISIVPVCQMIEGKIGRALSCVVAACLMSIGYIALVCAPPFPVVVLSFFFLGSGMGFFLAMTNAFMVNLMRGTVILGSMHGLYGVGGTVSPLMATAIVTRGIRWSYFYFVPLSLALASIIFMGWSYKGFESDAAFPLLTELEQTASRQAASPGEPTKSQLLRRALGQRTTLLGAAFIFFYQGAEVAISGWVISYLITYRNGDPSQAGHIGSGFWLGITVGRFVLTHFAHKLGEKRAVVGLTIGAAGFQLLVWLVPNIIGNAVAESLVGLFLGPVYPCATAVFSKLLPRNIQVTALSVVGGMGSSGGALVPFITGMLAQRLGTVVLHPIVLISLASMLVTWFLLPRIGKRSE</sequence>
<feature type="transmembrane region" description="Helical" evidence="5">
    <location>
        <begin position="224"/>
        <end position="245"/>
    </location>
</feature>
<keyword evidence="2 5" id="KW-0812">Transmembrane</keyword>
<feature type="transmembrane region" description="Helical" evidence="5">
    <location>
        <begin position="387"/>
        <end position="406"/>
    </location>
</feature>
<keyword evidence="3 5" id="KW-1133">Transmembrane helix</keyword>
<feature type="transmembrane region" description="Helical" evidence="5">
    <location>
        <begin position="136"/>
        <end position="159"/>
    </location>
</feature>
<dbReference type="HOGENOM" id="CLU_021993_1_0_1"/>
<dbReference type="PROSITE" id="PS50850">
    <property type="entry name" value="MFS"/>
    <property type="match status" value="1"/>
</dbReference>
<evidence type="ECO:0000313" key="8">
    <source>
        <dbReference type="Proteomes" id="UP000027920"/>
    </source>
</evidence>
<feature type="transmembrane region" description="Helical" evidence="5">
    <location>
        <begin position="166"/>
        <end position="186"/>
    </location>
</feature>
<dbReference type="Proteomes" id="UP000027920">
    <property type="component" value="Unassembled WGS sequence"/>
</dbReference>
<dbReference type="RefSeq" id="XP_013255494.1">
    <property type="nucleotide sequence ID" value="XM_013400040.1"/>
</dbReference>
<keyword evidence="8" id="KW-1185">Reference proteome</keyword>
<dbReference type="FunFam" id="1.20.1250.20:FF:000286">
    <property type="entry name" value="MFS efflux transporter"/>
    <property type="match status" value="1"/>
</dbReference>
<evidence type="ECO:0000256" key="5">
    <source>
        <dbReference type="SAM" id="Phobius"/>
    </source>
</evidence>
<dbReference type="InterPro" id="IPR051788">
    <property type="entry name" value="MFS_Transporter"/>
</dbReference>
<dbReference type="GO" id="GO:0016020">
    <property type="term" value="C:membrane"/>
    <property type="evidence" value="ECO:0007669"/>
    <property type="project" value="UniProtKB-SubCell"/>
</dbReference>
<dbReference type="InterPro" id="IPR036259">
    <property type="entry name" value="MFS_trans_sf"/>
</dbReference>
<feature type="transmembrane region" description="Helical" evidence="5">
    <location>
        <begin position="412"/>
        <end position="433"/>
    </location>
</feature>
<feature type="transmembrane region" description="Helical" evidence="5">
    <location>
        <begin position="474"/>
        <end position="494"/>
    </location>
</feature>
<dbReference type="InterPro" id="IPR011701">
    <property type="entry name" value="MFS"/>
</dbReference>
<dbReference type="Pfam" id="PF07690">
    <property type="entry name" value="MFS_1"/>
    <property type="match status" value="1"/>
</dbReference>
<dbReference type="GeneID" id="25285713"/>
<proteinExistence type="predicted"/>
<reference evidence="7 8" key="1">
    <citation type="submission" date="2013-03" db="EMBL/GenBank/DDBJ databases">
        <title>The Genome Sequence of Exophiala aquamarina CBS 119918.</title>
        <authorList>
            <consortium name="The Broad Institute Genomics Platform"/>
            <person name="Cuomo C."/>
            <person name="de Hoog S."/>
            <person name="Gorbushina A."/>
            <person name="Walker B."/>
            <person name="Young S.K."/>
            <person name="Zeng Q."/>
            <person name="Gargeya S."/>
            <person name="Fitzgerald M."/>
            <person name="Haas B."/>
            <person name="Abouelleil A."/>
            <person name="Allen A.W."/>
            <person name="Alvarado L."/>
            <person name="Arachchi H.M."/>
            <person name="Berlin A.M."/>
            <person name="Chapman S.B."/>
            <person name="Gainer-Dewar J."/>
            <person name="Goldberg J."/>
            <person name="Griggs A."/>
            <person name="Gujja S."/>
            <person name="Hansen M."/>
            <person name="Howarth C."/>
            <person name="Imamovic A."/>
            <person name="Ireland A."/>
            <person name="Larimer J."/>
            <person name="McCowan C."/>
            <person name="Murphy C."/>
            <person name="Pearson M."/>
            <person name="Poon T.W."/>
            <person name="Priest M."/>
            <person name="Roberts A."/>
            <person name="Saif S."/>
            <person name="Shea T."/>
            <person name="Sisk P."/>
            <person name="Sykes S."/>
            <person name="Wortman J."/>
            <person name="Nusbaum C."/>
            <person name="Birren B."/>
        </authorList>
    </citation>
    <scope>NUCLEOTIDE SEQUENCE [LARGE SCALE GENOMIC DNA]</scope>
    <source>
        <strain evidence="7 8">CBS 119918</strain>
    </source>
</reference>
<feature type="transmembrane region" description="Helical" evidence="5">
    <location>
        <begin position="106"/>
        <end position="130"/>
    </location>
</feature>
<evidence type="ECO:0000256" key="2">
    <source>
        <dbReference type="ARBA" id="ARBA00022692"/>
    </source>
</evidence>
<comment type="subcellular location">
    <subcellularLocation>
        <location evidence="1">Membrane</location>
        <topology evidence="1">Multi-pass membrane protein</topology>
    </subcellularLocation>
</comment>
<evidence type="ECO:0000256" key="4">
    <source>
        <dbReference type="ARBA" id="ARBA00023136"/>
    </source>
</evidence>
<feature type="transmembrane region" description="Helical" evidence="5">
    <location>
        <begin position="445"/>
        <end position="468"/>
    </location>
</feature>
<feature type="transmembrane region" description="Helical" evidence="5">
    <location>
        <begin position="192"/>
        <end position="212"/>
    </location>
</feature>
<organism evidence="7 8">
    <name type="scientific">Exophiala aquamarina CBS 119918</name>
    <dbReference type="NCBI Taxonomy" id="1182545"/>
    <lineage>
        <taxon>Eukaryota</taxon>
        <taxon>Fungi</taxon>
        <taxon>Dikarya</taxon>
        <taxon>Ascomycota</taxon>
        <taxon>Pezizomycotina</taxon>
        <taxon>Eurotiomycetes</taxon>
        <taxon>Chaetothyriomycetidae</taxon>
        <taxon>Chaetothyriales</taxon>
        <taxon>Herpotrichiellaceae</taxon>
        <taxon>Exophiala</taxon>
    </lineage>
</organism>
<evidence type="ECO:0000313" key="7">
    <source>
        <dbReference type="EMBL" id="KEF52904.1"/>
    </source>
</evidence>
<feature type="transmembrane region" description="Helical" evidence="5">
    <location>
        <begin position="322"/>
        <end position="347"/>
    </location>
</feature>
<dbReference type="PANTHER" id="PTHR23514:SF6">
    <property type="entry name" value="MAJOR FACILITATOR SUPERFAMILY (MFS) PROFILE DOMAIN-CONTAINING PROTEIN"/>
    <property type="match status" value="1"/>
</dbReference>